<evidence type="ECO:0000256" key="7">
    <source>
        <dbReference type="ARBA" id="ARBA00022741"/>
    </source>
</evidence>
<dbReference type="PANTHER" id="PTHR45453:SF1">
    <property type="entry name" value="PHOSPHATE REGULON SENSOR PROTEIN PHOR"/>
    <property type="match status" value="1"/>
</dbReference>
<dbReference type="PRINTS" id="PR00344">
    <property type="entry name" value="BCTRLSENSOR"/>
</dbReference>
<dbReference type="InterPro" id="IPR005467">
    <property type="entry name" value="His_kinase_dom"/>
</dbReference>
<dbReference type="SMART" id="SM00388">
    <property type="entry name" value="HisKA"/>
    <property type="match status" value="1"/>
</dbReference>
<keyword evidence="16" id="KW-1185">Reference proteome</keyword>
<keyword evidence="12" id="KW-1133">Transmembrane helix</keyword>
<dbReference type="SMART" id="SM00387">
    <property type="entry name" value="HATPase_c"/>
    <property type="match status" value="1"/>
</dbReference>
<dbReference type="GO" id="GO:0000155">
    <property type="term" value="F:phosphorelay sensor kinase activity"/>
    <property type="evidence" value="ECO:0007669"/>
    <property type="project" value="InterPro"/>
</dbReference>
<dbReference type="SUPFAM" id="SSF158472">
    <property type="entry name" value="HAMP domain-like"/>
    <property type="match status" value="1"/>
</dbReference>
<feature type="transmembrane region" description="Helical" evidence="12">
    <location>
        <begin position="159"/>
        <end position="179"/>
    </location>
</feature>
<dbReference type="InterPro" id="IPR050351">
    <property type="entry name" value="BphY/WalK/GraS-like"/>
</dbReference>
<dbReference type="SUPFAM" id="SSF55874">
    <property type="entry name" value="ATPase domain of HSP90 chaperone/DNA topoisomerase II/histidine kinase"/>
    <property type="match status" value="1"/>
</dbReference>
<dbReference type="FunFam" id="3.30.565.10:FF:000006">
    <property type="entry name" value="Sensor histidine kinase WalK"/>
    <property type="match status" value="1"/>
</dbReference>
<evidence type="ECO:0000256" key="4">
    <source>
        <dbReference type="ARBA" id="ARBA00022475"/>
    </source>
</evidence>
<feature type="domain" description="Histidine kinase" evidence="13">
    <location>
        <begin position="237"/>
        <end position="452"/>
    </location>
</feature>
<comment type="subcellular location">
    <subcellularLocation>
        <location evidence="2">Cell membrane</location>
        <topology evidence="2">Multi-pass membrane protein</topology>
    </subcellularLocation>
</comment>
<dbReference type="Gene3D" id="3.30.565.10">
    <property type="entry name" value="Histidine kinase-like ATPase, C-terminal domain"/>
    <property type="match status" value="1"/>
</dbReference>
<dbReference type="Pfam" id="PF00672">
    <property type="entry name" value="HAMP"/>
    <property type="match status" value="1"/>
</dbReference>
<evidence type="ECO:0000256" key="9">
    <source>
        <dbReference type="ARBA" id="ARBA00022840"/>
    </source>
</evidence>
<dbReference type="SUPFAM" id="SSF47384">
    <property type="entry name" value="Homodimeric domain of signal transducing histidine kinase"/>
    <property type="match status" value="1"/>
</dbReference>
<evidence type="ECO:0000256" key="2">
    <source>
        <dbReference type="ARBA" id="ARBA00004651"/>
    </source>
</evidence>
<dbReference type="InterPro" id="IPR004358">
    <property type="entry name" value="Sig_transdc_His_kin-like_C"/>
</dbReference>
<keyword evidence="5" id="KW-0597">Phosphoprotein</keyword>
<evidence type="ECO:0000259" key="13">
    <source>
        <dbReference type="PROSITE" id="PS50109"/>
    </source>
</evidence>
<dbReference type="Pfam" id="PF00512">
    <property type="entry name" value="HisKA"/>
    <property type="match status" value="1"/>
</dbReference>
<dbReference type="AlphaFoldDB" id="A0A927C9B6"/>
<dbReference type="InterPro" id="IPR036097">
    <property type="entry name" value="HisK_dim/P_sf"/>
</dbReference>
<keyword evidence="9" id="KW-0067">ATP-binding</keyword>
<evidence type="ECO:0000313" key="15">
    <source>
        <dbReference type="EMBL" id="MBD2863229.1"/>
    </source>
</evidence>
<dbReference type="GO" id="GO:0004721">
    <property type="term" value="F:phosphoprotein phosphatase activity"/>
    <property type="evidence" value="ECO:0007669"/>
    <property type="project" value="TreeGrafter"/>
</dbReference>
<name>A0A927C9B6_9BACL</name>
<evidence type="ECO:0000313" key="16">
    <source>
        <dbReference type="Proteomes" id="UP000639396"/>
    </source>
</evidence>
<sequence length="460" mass="52515">MRKLFPTFRKMSFILFCSFLIYSIGIVFLISFVNNTNWQNLFMRFQSMQIDKNSYLVMDDMRGYGIISGPLTNEQRLWLQRRSALYGILLRFESADRKEVWFDTYVKANIPVSSKSIESPYTANGKVQGYLRMEYILSSSELEPAYAEFMKSISFRSKLLLIGVVAASVLLSFFIARGLTKRLNDVYRMANEIGKGKRDVSLPLKGPEEVRRLAVTLHEMTKELKKQEDWRHALMEDLTHELRTPLTTLLTQIEAIVDGVYDPEPHRLQDIYDELIRLSRLVNDLERLSEAESARFSLYVRRTNMVELARTVYSNFLPLARSKRIKLIFEPAYVPCYAEVDKDKIVQVLSNIVSNAIKYTSEGGKVLIAVSWSVDRTLIVVEDNGIGVSEQDLPYIFNRLYRADKSRSRFSGGVGLGLSIAKALAEAHNGTIEATSELGVGSRFTIMLPSTFAPYMGEQT</sequence>
<keyword evidence="7" id="KW-0547">Nucleotide-binding</keyword>
<keyword evidence="12" id="KW-0812">Transmembrane</keyword>
<keyword evidence="10" id="KW-0902">Two-component regulatory system</keyword>
<dbReference type="GO" id="GO:0005524">
    <property type="term" value="F:ATP binding"/>
    <property type="evidence" value="ECO:0007669"/>
    <property type="project" value="UniProtKB-KW"/>
</dbReference>
<dbReference type="PROSITE" id="PS50885">
    <property type="entry name" value="HAMP"/>
    <property type="match status" value="1"/>
</dbReference>
<dbReference type="EC" id="2.7.13.3" evidence="3"/>
<evidence type="ECO:0000256" key="6">
    <source>
        <dbReference type="ARBA" id="ARBA00022679"/>
    </source>
</evidence>
<organism evidence="15 16">
    <name type="scientific">Paenibacillus oceani</name>
    <dbReference type="NCBI Taxonomy" id="2772510"/>
    <lineage>
        <taxon>Bacteria</taxon>
        <taxon>Bacillati</taxon>
        <taxon>Bacillota</taxon>
        <taxon>Bacilli</taxon>
        <taxon>Bacillales</taxon>
        <taxon>Paenibacillaceae</taxon>
        <taxon>Paenibacillus</taxon>
    </lineage>
</organism>
<comment type="caution">
    <text evidence="15">The sequence shown here is derived from an EMBL/GenBank/DDBJ whole genome shotgun (WGS) entry which is preliminary data.</text>
</comment>
<keyword evidence="4" id="KW-1003">Cell membrane</keyword>
<protein>
    <recommendedName>
        <fullName evidence="3">histidine kinase</fullName>
        <ecNumber evidence="3">2.7.13.3</ecNumber>
    </recommendedName>
</protein>
<evidence type="ECO:0000256" key="5">
    <source>
        <dbReference type="ARBA" id="ARBA00022553"/>
    </source>
</evidence>
<dbReference type="SMART" id="SM00304">
    <property type="entry name" value="HAMP"/>
    <property type="match status" value="1"/>
</dbReference>
<feature type="transmembrane region" description="Helical" evidence="12">
    <location>
        <begin position="12"/>
        <end position="33"/>
    </location>
</feature>
<dbReference type="GO" id="GO:0016036">
    <property type="term" value="P:cellular response to phosphate starvation"/>
    <property type="evidence" value="ECO:0007669"/>
    <property type="project" value="TreeGrafter"/>
</dbReference>
<evidence type="ECO:0000256" key="11">
    <source>
        <dbReference type="ARBA" id="ARBA00023136"/>
    </source>
</evidence>
<gene>
    <name evidence="15" type="ORF">IDH45_14645</name>
</gene>
<dbReference type="RefSeq" id="WP_190928827.1">
    <property type="nucleotide sequence ID" value="NZ_JACXJA010000017.1"/>
</dbReference>
<dbReference type="InterPro" id="IPR003594">
    <property type="entry name" value="HATPase_dom"/>
</dbReference>
<evidence type="ECO:0000256" key="3">
    <source>
        <dbReference type="ARBA" id="ARBA00012438"/>
    </source>
</evidence>
<keyword evidence="6" id="KW-0808">Transferase</keyword>
<reference evidence="15" key="1">
    <citation type="submission" date="2020-09" db="EMBL/GenBank/DDBJ databases">
        <title>A novel bacterium of genus Paenibacillus, isolated from South China Sea.</title>
        <authorList>
            <person name="Huang H."/>
            <person name="Mo K."/>
            <person name="Hu Y."/>
        </authorList>
    </citation>
    <scope>NUCLEOTIDE SEQUENCE</scope>
    <source>
        <strain evidence="15">IB182363</strain>
    </source>
</reference>
<accession>A0A927C9B6</accession>
<dbReference type="Gene3D" id="6.10.340.10">
    <property type="match status" value="1"/>
</dbReference>
<dbReference type="CDD" id="cd00075">
    <property type="entry name" value="HATPase"/>
    <property type="match status" value="1"/>
</dbReference>
<comment type="catalytic activity">
    <reaction evidence="1">
        <text>ATP + protein L-histidine = ADP + protein N-phospho-L-histidine.</text>
        <dbReference type="EC" id="2.7.13.3"/>
    </reaction>
</comment>
<dbReference type="InterPro" id="IPR036890">
    <property type="entry name" value="HATPase_C_sf"/>
</dbReference>
<dbReference type="Pfam" id="PF02518">
    <property type="entry name" value="HATPase_c"/>
    <property type="match status" value="1"/>
</dbReference>
<dbReference type="Proteomes" id="UP000639396">
    <property type="component" value="Unassembled WGS sequence"/>
</dbReference>
<evidence type="ECO:0000256" key="12">
    <source>
        <dbReference type="SAM" id="Phobius"/>
    </source>
</evidence>
<evidence type="ECO:0000256" key="1">
    <source>
        <dbReference type="ARBA" id="ARBA00000085"/>
    </source>
</evidence>
<dbReference type="PANTHER" id="PTHR45453">
    <property type="entry name" value="PHOSPHATE REGULON SENSOR PROTEIN PHOR"/>
    <property type="match status" value="1"/>
</dbReference>
<dbReference type="CDD" id="cd06225">
    <property type="entry name" value="HAMP"/>
    <property type="match status" value="1"/>
</dbReference>
<keyword evidence="8 15" id="KW-0418">Kinase</keyword>
<dbReference type="InterPro" id="IPR003661">
    <property type="entry name" value="HisK_dim/P_dom"/>
</dbReference>
<evidence type="ECO:0000256" key="10">
    <source>
        <dbReference type="ARBA" id="ARBA00023012"/>
    </source>
</evidence>
<keyword evidence="11 12" id="KW-0472">Membrane</keyword>
<dbReference type="GO" id="GO:0005886">
    <property type="term" value="C:plasma membrane"/>
    <property type="evidence" value="ECO:0007669"/>
    <property type="project" value="UniProtKB-SubCell"/>
</dbReference>
<evidence type="ECO:0000259" key="14">
    <source>
        <dbReference type="PROSITE" id="PS50885"/>
    </source>
</evidence>
<dbReference type="EMBL" id="JACXJA010000017">
    <property type="protein sequence ID" value="MBD2863229.1"/>
    <property type="molecule type" value="Genomic_DNA"/>
</dbReference>
<proteinExistence type="predicted"/>
<dbReference type="PROSITE" id="PS50109">
    <property type="entry name" value="HIS_KIN"/>
    <property type="match status" value="1"/>
</dbReference>
<feature type="domain" description="HAMP" evidence="14">
    <location>
        <begin position="177"/>
        <end position="229"/>
    </location>
</feature>
<dbReference type="InterPro" id="IPR003660">
    <property type="entry name" value="HAMP_dom"/>
</dbReference>
<evidence type="ECO:0000256" key="8">
    <source>
        <dbReference type="ARBA" id="ARBA00022777"/>
    </source>
</evidence>
<dbReference type="Gene3D" id="1.10.287.130">
    <property type="match status" value="1"/>
</dbReference>